<organism evidence="1 2">
    <name type="scientific">Agrobacterium phage Atu_ph07</name>
    <dbReference type="NCBI Taxonomy" id="2024264"/>
    <lineage>
        <taxon>Viruses</taxon>
        <taxon>Duplodnaviria</taxon>
        <taxon>Heunggongvirae</taxon>
        <taxon>Uroviricota</taxon>
        <taxon>Caudoviricetes</taxon>
        <taxon>Polybotosvirus</taxon>
        <taxon>Polybotosvirus Atuph07</taxon>
    </lineage>
</organism>
<sequence>MRWEQLTESLSYTNIDEIPEKYKTIIDDYIASGNYIYRGMKGTSPYIIGNGSTGERKSKNTYNFYTTLIDNFLPQWKPYPKRSKSFICTTDSTVAFGYGRLYVVIPLDLQPIGICPAEDFWFGFKSINEIGLRSLNMFNQVLQELLRNTIDQYLPENPKTVSSVMDMLETYVKNTSQEEFDALNRDHWYDIKQVNDMFAYFKKHGVWKGLTYLFDPDINGFEVTTNIDTAHFGKNEVWLSDRVLFIHNDKFQDLMNNKYSKKDT</sequence>
<name>A0A2L0UZA7_9CAUD</name>
<dbReference type="EMBL" id="MF403008">
    <property type="protein sequence ID" value="AUZ94868.1"/>
    <property type="molecule type" value="Genomic_DNA"/>
</dbReference>
<accession>A0A2L0UZA7</accession>
<dbReference type="Proteomes" id="UP000223025">
    <property type="component" value="Segment"/>
</dbReference>
<evidence type="ECO:0000313" key="1">
    <source>
        <dbReference type="EMBL" id="AUZ94868.1"/>
    </source>
</evidence>
<evidence type="ECO:0000313" key="2">
    <source>
        <dbReference type="Proteomes" id="UP000223025"/>
    </source>
</evidence>
<keyword evidence="2" id="KW-1185">Reference proteome</keyword>
<proteinExistence type="predicted"/>
<dbReference type="GeneID" id="40088059"/>
<dbReference type="KEGG" id="vg:40088059"/>
<dbReference type="RefSeq" id="YP_009611721.1">
    <property type="nucleotide sequence ID" value="NC_042013.1"/>
</dbReference>
<protein>
    <submittedName>
        <fullName evidence="1">Uncharacterized protein</fullName>
    </submittedName>
</protein>
<reference evidence="1 2" key="1">
    <citation type="submission" date="2017-06" db="EMBL/GenBank/DDBJ databases">
        <authorList>
            <person name="Kim H.J."/>
            <person name="Triplett B.A."/>
        </authorList>
    </citation>
    <scope>NUCLEOTIDE SEQUENCE [LARGE SCALE GENOMIC DNA]</scope>
</reference>